<feature type="non-terminal residue" evidence="1">
    <location>
        <position position="1"/>
    </location>
</feature>
<name>G9L0I7_MUSPF</name>
<reference evidence="1" key="1">
    <citation type="journal article" date="2013" name="J. Virol.">
        <title>Sequencing, annotation, and characterization of the influenza ferret infectome.</title>
        <authorList>
            <person name="Leon A.J."/>
            <person name="Banner D."/>
            <person name="Xu L."/>
            <person name="Ran L."/>
            <person name="Peng Z."/>
            <person name="Yi K."/>
            <person name="Chen C."/>
            <person name="Xu F."/>
            <person name="Huang J."/>
            <person name="Zhao Z."/>
            <person name="Lin Z."/>
            <person name="Huang S.H."/>
            <person name="Fang Y."/>
            <person name="Kelvin A.A."/>
            <person name="Ross T.M."/>
            <person name="Farooqui A."/>
            <person name="Kelvin D.J."/>
        </authorList>
    </citation>
    <scope>NUCLEOTIDE SEQUENCE</scope>
    <source>
        <tissue evidence="1">Lungs</tissue>
    </source>
</reference>
<keyword evidence="1" id="KW-0251">Elongation factor</keyword>
<protein>
    <submittedName>
        <fullName evidence="1">Elongation factor 1-gamma</fullName>
    </submittedName>
</protein>
<evidence type="ECO:0000313" key="1">
    <source>
        <dbReference type="EMBL" id="AES10666.1"/>
    </source>
</evidence>
<accession>G9L0I7</accession>
<organism evidence="1">
    <name type="scientific">Mustela putorius furo</name>
    <name type="common">European domestic ferret</name>
    <name type="synonym">Mustela furo</name>
    <dbReference type="NCBI Taxonomy" id="9669"/>
    <lineage>
        <taxon>Eukaryota</taxon>
        <taxon>Metazoa</taxon>
        <taxon>Chordata</taxon>
        <taxon>Craniata</taxon>
        <taxon>Vertebrata</taxon>
        <taxon>Euteleostomi</taxon>
        <taxon>Mammalia</taxon>
        <taxon>Eutheria</taxon>
        <taxon>Laurasiatheria</taxon>
        <taxon>Carnivora</taxon>
        <taxon>Caniformia</taxon>
        <taxon>Musteloidea</taxon>
        <taxon>Mustelidae</taxon>
        <taxon>Mustelinae</taxon>
        <taxon>Mustela</taxon>
    </lineage>
</organism>
<keyword evidence="1" id="KW-0648">Protein biosynthesis</keyword>
<dbReference type="EMBL" id="JP022068">
    <property type="protein sequence ID" value="AES10666.1"/>
    <property type="molecule type" value="mRNA"/>
</dbReference>
<feature type="non-terminal residue" evidence="1">
    <location>
        <position position="67"/>
    </location>
</feature>
<dbReference type="AlphaFoldDB" id="G9L0I7"/>
<dbReference type="GO" id="GO:0003746">
    <property type="term" value="F:translation elongation factor activity"/>
    <property type="evidence" value="ECO:0007669"/>
    <property type="project" value="UniProtKB-KW"/>
</dbReference>
<proteinExistence type="evidence at transcript level"/>
<sequence>WVFRGQELAFPVRKGVGGACLFRVGQGGGKSTSIPALVGIRRVQGMCTGRTAMVTGILGSDDMLLSW</sequence>